<dbReference type="CDD" id="cd03109">
    <property type="entry name" value="DTBS"/>
    <property type="match status" value="1"/>
</dbReference>
<feature type="domain" description="DRTGG" evidence="2">
    <location>
        <begin position="244"/>
        <end position="356"/>
    </location>
</feature>
<protein>
    <submittedName>
        <fullName evidence="3">AAA family ATPase</fullName>
    </submittedName>
</protein>
<dbReference type="PANTHER" id="PTHR43356:SF2">
    <property type="entry name" value="PHOSPHATE ACETYLTRANSFERASE"/>
    <property type="match status" value="1"/>
</dbReference>
<dbReference type="Pfam" id="PF13500">
    <property type="entry name" value="AAA_26"/>
    <property type="match status" value="1"/>
</dbReference>
<dbReference type="InterPro" id="IPR028979">
    <property type="entry name" value="Ser_kin/Pase_Hpr-like_N_sf"/>
</dbReference>
<accession>A0ABZ0RL20</accession>
<dbReference type="PANTHER" id="PTHR43356">
    <property type="entry name" value="PHOSPHATE ACETYLTRANSFERASE"/>
    <property type="match status" value="1"/>
</dbReference>
<dbReference type="RefSeq" id="WP_319833768.1">
    <property type="nucleotide sequence ID" value="NZ_CP138858.1"/>
</dbReference>
<dbReference type="InterPro" id="IPR010766">
    <property type="entry name" value="DRTGG"/>
</dbReference>
<proteinExistence type="predicted"/>
<name>A0ABZ0RL20_9BACT</name>
<sequence>MPSSHKHFTEPDDTEILTAPRNKTTKRIFIAATRMNDGKTTTSLALFAALRSITEHVGFIKPVGQRFLQVEGHQIDEDSILLNQIFDVKTPIHAMSPIVIHHSFTREYLDNPDANHTELIDKMCRAFDRAAFQRDYIIIEGTGHAGVGSVFNLSNADVAKRLNAKVIIVARGGIGRPIDEIALNKAVFEAAGVQIIGAIINKVEPRKIEMVEKYCRIALDRMNIPLLGCIPHECMLTQPNLQQVVEETKGRWLNGKSKGGNNRIYKVIIGAMAAKGLVEHLDKGVLIITPGDREDIILSAIASDSIGGMGSSIAGIILTRSILPHPRLMEMIAQTSIPVVLCAEDSYKVASRVNNMTVKTQPSDDDKIPIIKDLITKNIDLEVIQNAFDSQD</sequence>
<evidence type="ECO:0000256" key="1">
    <source>
        <dbReference type="ARBA" id="ARBA00011643"/>
    </source>
</evidence>
<dbReference type="Pfam" id="PF07085">
    <property type="entry name" value="DRTGG"/>
    <property type="match status" value="1"/>
</dbReference>
<gene>
    <name evidence="3" type="ORF">SH580_04220</name>
</gene>
<evidence type="ECO:0000313" key="3">
    <source>
        <dbReference type="EMBL" id="WPJ96911.1"/>
    </source>
</evidence>
<organism evidence="3 4">
    <name type="scientific">Coraliomargarita algicola</name>
    <dbReference type="NCBI Taxonomy" id="3092156"/>
    <lineage>
        <taxon>Bacteria</taxon>
        <taxon>Pseudomonadati</taxon>
        <taxon>Verrucomicrobiota</taxon>
        <taxon>Opitutia</taxon>
        <taxon>Puniceicoccales</taxon>
        <taxon>Coraliomargaritaceae</taxon>
        <taxon>Coraliomargarita</taxon>
    </lineage>
</organism>
<dbReference type="SUPFAM" id="SSF75138">
    <property type="entry name" value="HprK N-terminal domain-like"/>
    <property type="match status" value="1"/>
</dbReference>
<evidence type="ECO:0000259" key="2">
    <source>
        <dbReference type="Pfam" id="PF07085"/>
    </source>
</evidence>
<comment type="subunit">
    <text evidence="1">Homohexamer.</text>
</comment>
<dbReference type="SUPFAM" id="SSF52540">
    <property type="entry name" value="P-loop containing nucleoside triphosphate hydrolases"/>
    <property type="match status" value="1"/>
</dbReference>
<keyword evidence="4" id="KW-1185">Reference proteome</keyword>
<evidence type="ECO:0000313" key="4">
    <source>
        <dbReference type="Proteomes" id="UP001324993"/>
    </source>
</evidence>
<dbReference type="Proteomes" id="UP001324993">
    <property type="component" value="Chromosome"/>
</dbReference>
<reference evidence="3 4" key="1">
    <citation type="submission" date="2023-11" db="EMBL/GenBank/DDBJ databases">
        <title>Coraliomargarita sp. nov., isolated from marine algae.</title>
        <authorList>
            <person name="Lee J.K."/>
            <person name="Baek J.H."/>
            <person name="Kim J.M."/>
            <person name="Choi D.G."/>
            <person name="Jeon C.O."/>
        </authorList>
    </citation>
    <scope>NUCLEOTIDE SEQUENCE [LARGE SCALE GENOMIC DNA]</scope>
    <source>
        <strain evidence="3 4">J2-16</strain>
    </source>
</reference>
<dbReference type="InterPro" id="IPR027417">
    <property type="entry name" value="P-loop_NTPase"/>
</dbReference>
<dbReference type="EMBL" id="CP138858">
    <property type="protein sequence ID" value="WPJ96911.1"/>
    <property type="molecule type" value="Genomic_DNA"/>
</dbReference>
<dbReference type="Gene3D" id="3.40.1390.20">
    <property type="entry name" value="HprK N-terminal domain-like"/>
    <property type="match status" value="1"/>
</dbReference>
<dbReference type="Gene3D" id="3.40.50.300">
    <property type="entry name" value="P-loop containing nucleotide triphosphate hydrolases"/>
    <property type="match status" value="1"/>
</dbReference>
<dbReference type="InterPro" id="IPR050500">
    <property type="entry name" value="Phos_Acetyltrans/Butyryltrans"/>
</dbReference>